<dbReference type="Proteomes" id="UP000286678">
    <property type="component" value="Unassembled WGS sequence"/>
</dbReference>
<dbReference type="RefSeq" id="WP_126833064.1">
    <property type="nucleotide sequence ID" value="NZ_PIPT01000002.1"/>
</dbReference>
<dbReference type="InterPro" id="IPR050570">
    <property type="entry name" value="Cell_wall_metabolism_enzyme"/>
</dbReference>
<dbReference type="AlphaFoldDB" id="A0A432XN81"/>
<keyword evidence="2" id="KW-0175">Coiled coil</keyword>
<evidence type="ECO:0000259" key="3">
    <source>
        <dbReference type="Pfam" id="PF01551"/>
    </source>
</evidence>
<dbReference type="InterPro" id="IPR006311">
    <property type="entry name" value="TAT_signal"/>
</dbReference>
<gene>
    <name evidence="4" type="ORF">CWE21_03360</name>
</gene>
<evidence type="ECO:0000313" key="5">
    <source>
        <dbReference type="Proteomes" id="UP000286678"/>
    </source>
</evidence>
<dbReference type="EMBL" id="PIPT01000002">
    <property type="protein sequence ID" value="RUO50175.1"/>
    <property type="molecule type" value="Genomic_DNA"/>
</dbReference>
<feature type="domain" description="M23ase beta-sheet core" evidence="3">
    <location>
        <begin position="207"/>
        <end position="302"/>
    </location>
</feature>
<dbReference type="Pfam" id="PF01551">
    <property type="entry name" value="Peptidase_M23"/>
    <property type="match status" value="1"/>
</dbReference>
<organism evidence="4 5">
    <name type="scientific">Pseudidiomarina aquimaris</name>
    <dbReference type="NCBI Taxonomy" id="641841"/>
    <lineage>
        <taxon>Bacteria</taxon>
        <taxon>Pseudomonadati</taxon>
        <taxon>Pseudomonadota</taxon>
        <taxon>Gammaproteobacteria</taxon>
        <taxon>Alteromonadales</taxon>
        <taxon>Idiomarinaceae</taxon>
        <taxon>Pseudidiomarina</taxon>
    </lineage>
</organism>
<accession>A0A432XN81</accession>
<dbReference type="NCBIfam" id="TIGR01409">
    <property type="entry name" value="TAT_signal_seq"/>
    <property type="match status" value="1"/>
</dbReference>
<reference evidence="5" key="1">
    <citation type="journal article" date="2018" name="Front. Microbiol.">
        <title>Genome-Based Analysis Reveals the Taxonomy and Diversity of the Family Idiomarinaceae.</title>
        <authorList>
            <person name="Liu Y."/>
            <person name="Lai Q."/>
            <person name="Shao Z."/>
        </authorList>
    </citation>
    <scope>NUCLEOTIDE SEQUENCE [LARGE SCALE GENOMIC DNA]</scope>
    <source>
        <strain evidence="5">SW15</strain>
    </source>
</reference>
<keyword evidence="1" id="KW-0732">Signal</keyword>
<dbReference type="InterPro" id="IPR011055">
    <property type="entry name" value="Dup_hybrid_motif"/>
</dbReference>
<dbReference type="SUPFAM" id="SSF51261">
    <property type="entry name" value="Duplicated hybrid motif"/>
    <property type="match status" value="1"/>
</dbReference>
<protein>
    <recommendedName>
        <fullName evidence="3">M23ase beta-sheet core domain-containing protein</fullName>
    </recommendedName>
</protein>
<dbReference type="Gene3D" id="2.70.70.10">
    <property type="entry name" value="Glucose Permease (Domain IIA)"/>
    <property type="match status" value="1"/>
</dbReference>
<evidence type="ECO:0000256" key="1">
    <source>
        <dbReference type="ARBA" id="ARBA00022729"/>
    </source>
</evidence>
<dbReference type="PANTHER" id="PTHR21666:SF291">
    <property type="entry name" value="STAGE II SPORULATION PROTEIN Q"/>
    <property type="match status" value="1"/>
</dbReference>
<dbReference type="InterPro" id="IPR016047">
    <property type="entry name" value="M23ase_b-sheet_dom"/>
</dbReference>
<dbReference type="PANTHER" id="PTHR21666">
    <property type="entry name" value="PEPTIDASE-RELATED"/>
    <property type="match status" value="1"/>
</dbReference>
<feature type="coiled-coil region" evidence="2">
    <location>
        <begin position="141"/>
        <end position="168"/>
    </location>
</feature>
<dbReference type="PROSITE" id="PS51318">
    <property type="entry name" value="TAT"/>
    <property type="match status" value="1"/>
</dbReference>
<evidence type="ECO:0000313" key="4">
    <source>
        <dbReference type="EMBL" id="RUO50175.1"/>
    </source>
</evidence>
<keyword evidence="5" id="KW-1185">Reference proteome</keyword>
<dbReference type="CDD" id="cd12797">
    <property type="entry name" value="M23_peptidase"/>
    <property type="match status" value="1"/>
</dbReference>
<sequence>MSLTVFYRGTKVKFGVRLSRRRLLSLAGVAGVALLALLQPWQSWGGLDTRDVRERISAEQLALAAQSEVVQGIKAETEKKLAAMTMQMGEMRAKLRRLDLLGERLAQSTSIDMEALNADTQELYAMGGPEVSILDAPSIPAADVMADLERLIGELEDKQNQLTTLESVLLRHHISAESFVAGRPVDGGWLSSHYGVRKDPFNGSPTMHNGIDFANLAEDAGVFATGAGVVTWSGERYGYGKLIEIDHGGGLKTRYGHCAELLVNEGDVVTRGQQIAKLGSTGRSTGPHVHYEVLRNERHIDPSHYVYREAR</sequence>
<dbReference type="GO" id="GO:0004222">
    <property type="term" value="F:metalloendopeptidase activity"/>
    <property type="evidence" value="ECO:0007669"/>
    <property type="project" value="TreeGrafter"/>
</dbReference>
<dbReference type="InterPro" id="IPR019546">
    <property type="entry name" value="TAT_signal_bac_arc"/>
</dbReference>
<evidence type="ECO:0000256" key="2">
    <source>
        <dbReference type="SAM" id="Coils"/>
    </source>
</evidence>
<proteinExistence type="predicted"/>
<name>A0A432XN81_9GAMM</name>
<dbReference type="FunFam" id="2.70.70.10:FF:000006">
    <property type="entry name" value="M23 family peptidase"/>
    <property type="match status" value="1"/>
</dbReference>
<dbReference type="OrthoDB" id="9805070at2"/>
<comment type="caution">
    <text evidence="4">The sequence shown here is derived from an EMBL/GenBank/DDBJ whole genome shotgun (WGS) entry which is preliminary data.</text>
</comment>